<keyword evidence="6" id="KW-0816">Tricarboxylic acid cycle</keyword>
<dbReference type="GO" id="GO:0033512">
    <property type="term" value="P:L-lysine catabolic process to acetyl-CoA via saccharopine"/>
    <property type="evidence" value="ECO:0007669"/>
    <property type="project" value="UniProtKB-UniPathway"/>
</dbReference>
<accession>A0A5J4YN16</accession>
<dbReference type="PROSITE" id="PS50968">
    <property type="entry name" value="BIOTINYL_LIPOYL"/>
    <property type="match status" value="1"/>
</dbReference>
<evidence type="ECO:0000256" key="9">
    <source>
        <dbReference type="ARBA" id="ARBA00022946"/>
    </source>
</evidence>
<keyword evidence="11" id="KW-0012">Acyltransferase</keyword>
<dbReference type="InterPro" id="IPR001078">
    <property type="entry name" value="2-oxoacid_DH_actylTfrase"/>
</dbReference>
<feature type="region of interest" description="Disordered" evidence="13">
    <location>
        <begin position="100"/>
        <end position="160"/>
    </location>
</feature>
<comment type="subcellular location">
    <subcellularLocation>
        <location evidence="2">Mitochondrion</location>
    </subcellularLocation>
</comment>
<dbReference type="OrthoDB" id="5391403at2759"/>
<evidence type="ECO:0000256" key="4">
    <source>
        <dbReference type="ARBA" id="ARBA00007317"/>
    </source>
</evidence>
<evidence type="ECO:0000313" key="15">
    <source>
        <dbReference type="EMBL" id="KAA8492648.1"/>
    </source>
</evidence>
<dbReference type="Pfam" id="PF00198">
    <property type="entry name" value="2-oxoacid_dh"/>
    <property type="match status" value="1"/>
</dbReference>
<evidence type="ECO:0000256" key="2">
    <source>
        <dbReference type="ARBA" id="ARBA00004173"/>
    </source>
</evidence>
<keyword evidence="16" id="KW-1185">Reference proteome</keyword>
<dbReference type="GO" id="GO:0004149">
    <property type="term" value="F:dihydrolipoyllysine-residue succinyltransferase activity"/>
    <property type="evidence" value="ECO:0007669"/>
    <property type="project" value="UniProtKB-EC"/>
</dbReference>
<dbReference type="Gene3D" id="3.30.559.10">
    <property type="entry name" value="Chloramphenicol acetyltransferase-like domain"/>
    <property type="match status" value="1"/>
</dbReference>
<dbReference type="AlphaFoldDB" id="A0A5J4YN16"/>
<evidence type="ECO:0000256" key="3">
    <source>
        <dbReference type="ARBA" id="ARBA00005145"/>
    </source>
</evidence>
<feature type="compositionally biased region" description="Low complexity" evidence="13">
    <location>
        <begin position="102"/>
        <end position="151"/>
    </location>
</feature>
<evidence type="ECO:0000259" key="14">
    <source>
        <dbReference type="PROSITE" id="PS50968"/>
    </source>
</evidence>
<evidence type="ECO:0000256" key="6">
    <source>
        <dbReference type="ARBA" id="ARBA00022532"/>
    </source>
</evidence>
<dbReference type="InterPro" id="IPR000089">
    <property type="entry name" value="Biotin_lipoyl"/>
</dbReference>
<evidence type="ECO:0000256" key="11">
    <source>
        <dbReference type="ARBA" id="ARBA00023315"/>
    </source>
</evidence>
<dbReference type="Pfam" id="PF00364">
    <property type="entry name" value="Biotin_lipoyl"/>
    <property type="match status" value="1"/>
</dbReference>
<dbReference type="PROSITE" id="PS00189">
    <property type="entry name" value="LIPOYL"/>
    <property type="match status" value="1"/>
</dbReference>
<keyword evidence="8" id="KW-0450">Lipoyl</keyword>
<dbReference type="UniPathway" id="UPA00868">
    <property type="reaction ID" value="UER00840"/>
</dbReference>
<dbReference type="SUPFAM" id="SSF52777">
    <property type="entry name" value="CoA-dependent acyltransferases"/>
    <property type="match status" value="1"/>
</dbReference>
<reference evidence="16" key="1">
    <citation type="journal article" date="2019" name="Nat. Commun.">
        <title>Expansion of phycobilisome linker gene families in mesophilic red algae.</title>
        <authorList>
            <person name="Lee J."/>
            <person name="Kim D."/>
            <person name="Bhattacharya D."/>
            <person name="Yoon H.S."/>
        </authorList>
    </citation>
    <scope>NUCLEOTIDE SEQUENCE [LARGE SCALE GENOMIC DNA]</scope>
    <source>
        <strain evidence="16">CCMP 1328</strain>
    </source>
</reference>
<dbReference type="PANTHER" id="PTHR43416">
    <property type="entry name" value="DIHYDROLIPOYLLYSINE-RESIDUE SUCCINYLTRANSFERASE COMPONENT OF 2-OXOGLUTARATE DEHYDROGENASE COMPLEX, MITOCHONDRIAL-RELATED"/>
    <property type="match status" value="1"/>
</dbReference>
<dbReference type="PANTHER" id="PTHR43416:SF5">
    <property type="entry name" value="DIHYDROLIPOYLLYSINE-RESIDUE SUCCINYLTRANSFERASE COMPONENT OF 2-OXOGLUTARATE DEHYDROGENASE COMPLEX, MITOCHONDRIAL"/>
    <property type="match status" value="1"/>
</dbReference>
<dbReference type="InterPro" id="IPR050537">
    <property type="entry name" value="2-oxoacid_dehydrogenase"/>
</dbReference>
<dbReference type="InterPro" id="IPR006255">
    <property type="entry name" value="SucB"/>
</dbReference>
<evidence type="ECO:0000256" key="8">
    <source>
        <dbReference type="ARBA" id="ARBA00022823"/>
    </source>
</evidence>
<keyword evidence="10" id="KW-0496">Mitochondrion</keyword>
<evidence type="ECO:0000256" key="5">
    <source>
        <dbReference type="ARBA" id="ARBA00012945"/>
    </source>
</evidence>
<dbReference type="Proteomes" id="UP000324585">
    <property type="component" value="Unassembled WGS sequence"/>
</dbReference>
<dbReference type="SUPFAM" id="SSF51230">
    <property type="entry name" value="Single hybrid motif"/>
    <property type="match status" value="1"/>
</dbReference>
<keyword evidence="9" id="KW-0809">Transit peptide</keyword>
<dbReference type="FunFam" id="3.30.559.10:FF:000006">
    <property type="entry name" value="Dihydrolipoyllysine-residue succinyltransferase component of 2-oxoglutarate dehydrogenase complex, mitochondrial"/>
    <property type="match status" value="1"/>
</dbReference>
<comment type="caution">
    <text evidence="15">The sequence shown here is derived from an EMBL/GenBank/DDBJ whole genome shotgun (WGS) entry which is preliminary data.</text>
</comment>
<name>A0A5J4YN16_PORPP</name>
<comment type="cofactor">
    <cofactor evidence="1">
        <name>(R)-lipoate</name>
        <dbReference type="ChEBI" id="CHEBI:83088"/>
    </cofactor>
</comment>
<dbReference type="CDD" id="cd06849">
    <property type="entry name" value="lipoyl_domain"/>
    <property type="match status" value="1"/>
</dbReference>
<dbReference type="Gene3D" id="2.40.50.100">
    <property type="match status" value="1"/>
</dbReference>
<proteinExistence type="inferred from homology"/>
<evidence type="ECO:0000256" key="1">
    <source>
        <dbReference type="ARBA" id="ARBA00001938"/>
    </source>
</evidence>
<dbReference type="InterPro" id="IPR011053">
    <property type="entry name" value="Single_hybrid_motif"/>
</dbReference>
<dbReference type="GO" id="GO:0005739">
    <property type="term" value="C:mitochondrion"/>
    <property type="evidence" value="ECO:0007669"/>
    <property type="project" value="UniProtKB-SubCell"/>
</dbReference>
<dbReference type="EC" id="2.3.1.61" evidence="5"/>
<dbReference type="GO" id="GO:0006099">
    <property type="term" value="P:tricarboxylic acid cycle"/>
    <property type="evidence" value="ECO:0007669"/>
    <property type="project" value="UniProtKB-KW"/>
</dbReference>
<gene>
    <name evidence="15" type="ORF">FVE85_8155</name>
</gene>
<evidence type="ECO:0000313" key="16">
    <source>
        <dbReference type="Proteomes" id="UP000324585"/>
    </source>
</evidence>
<evidence type="ECO:0000256" key="12">
    <source>
        <dbReference type="ARBA" id="ARBA00032406"/>
    </source>
</evidence>
<evidence type="ECO:0000256" key="10">
    <source>
        <dbReference type="ARBA" id="ARBA00023128"/>
    </source>
</evidence>
<dbReference type="InterPro" id="IPR003016">
    <property type="entry name" value="2-oxoA_DH_lipoyl-BS"/>
</dbReference>
<comment type="similarity">
    <text evidence="4">Belongs to the 2-oxoacid dehydrogenase family.</text>
</comment>
<dbReference type="GO" id="GO:0045252">
    <property type="term" value="C:oxoglutarate dehydrogenase complex"/>
    <property type="evidence" value="ECO:0007669"/>
    <property type="project" value="InterPro"/>
</dbReference>
<dbReference type="NCBIfam" id="TIGR01347">
    <property type="entry name" value="sucB"/>
    <property type="match status" value="1"/>
</dbReference>
<protein>
    <recommendedName>
        <fullName evidence="5">dihydrolipoyllysine-residue succinyltransferase</fullName>
        <ecNumber evidence="5">2.3.1.61</ecNumber>
    </recommendedName>
    <alternativeName>
        <fullName evidence="12">2-oxoglutarate dehydrogenase complex component E2</fullName>
    </alternativeName>
</protein>
<organism evidence="15 16">
    <name type="scientific">Porphyridium purpureum</name>
    <name type="common">Red alga</name>
    <name type="synonym">Porphyridium cruentum</name>
    <dbReference type="NCBI Taxonomy" id="35688"/>
    <lineage>
        <taxon>Eukaryota</taxon>
        <taxon>Rhodophyta</taxon>
        <taxon>Bangiophyceae</taxon>
        <taxon>Porphyridiales</taxon>
        <taxon>Porphyridiaceae</taxon>
        <taxon>Porphyridium</taxon>
    </lineage>
</organism>
<keyword evidence="7 15" id="KW-0808">Transferase</keyword>
<evidence type="ECO:0000256" key="7">
    <source>
        <dbReference type="ARBA" id="ARBA00022679"/>
    </source>
</evidence>
<feature type="domain" description="Lipoyl-binding" evidence="14">
    <location>
        <begin position="23"/>
        <end position="98"/>
    </location>
</feature>
<dbReference type="EMBL" id="VRMN01000009">
    <property type="protein sequence ID" value="KAA8492648.1"/>
    <property type="molecule type" value="Genomic_DNA"/>
</dbReference>
<sequence>MCVRRANGMRLRAMAVCAPPDAKFVVEVPHMGESITEATVIEWSKKTGDVVEMDEVICQLETDKVTVDVRAPKRGLLVETLAAEGEIVYVGNQLAKMSEDMSAAPSVGESSEAGSSGNENPVFASQDSVDPESSAAPPAARTTPVAPAAAPSEKKVAVPTPVTPTLNISEAGERRVQMTRMRRRIAERLKEAQNTAAMLTTFNEVDMSALMDMRSDFKDSFVKKHGVKLGFMSAFVKACSVALMEQPEVNAIIDGTDIVYRDYVDISVAVSTPTGLVVPVLRGCENMSFAAIEKTINSLGERARDGALSIDEMQGGTFTISNGGVFGSLLSTPILNMPQSAILGMHIIQKRAVVINDKIEIRPMMYLALSYDHRLIDGREAVSFLRRIKTLIEDPRRLLLDIDV</sequence>
<evidence type="ECO:0000256" key="13">
    <source>
        <dbReference type="SAM" id="MobiDB-lite"/>
    </source>
</evidence>
<comment type="pathway">
    <text evidence="3">Amino-acid degradation; L-lysine degradation via saccharopine pathway; glutaryl-CoA from L-lysine: step 6/6.</text>
</comment>
<dbReference type="InterPro" id="IPR023213">
    <property type="entry name" value="CAT-like_dom_sf"/>
</dbReference>
<dbReference type="OMA" id="NMPQTAV"/>